<dbReference type="InterPro" id="IPR024194">
    <property type="entry name" value="Ac/AlaTfrase_AlgI/DltB"/>
</dbReference>
<keyword evidence="5 8" id="KW-1133">Transmembrane helix</keyword>
<comment type="caution">
    <text evidence="9">The sequence shown here is derived from an EMBL/GenBank/DDBJ whole genome shotgun (WGS) entry which is preliminary data.</text>
</comment>
<reference evidence="9" key="2">
    <citation type="submission" date="2021-04" db="EMBL/GenBank/DDBJ databases">
        <authorList>
            <person name="Gilroy R."/>
        </authorList>
    </citation>
    <scope>NUCLEOTIDE SEQUENCE</scope>
    <source>
        <strain evidence="9">ChiSxjej3B15-24422</strain>
    </source>
</reference>
<evidence type="ECO:0000256" key="5">
    <source>
        <dbReference type="ARBA" id="ARBA00022989"/>
    </source>
</evidence>
<evidence type="ECO:0000256" key="7">
    <source>
        <dbReference type="PIRNR" id="PIRNR016636"/>
    </source>
</evidence>
<dbReference type="InterPro" id="IPR028362">
    <property type="entry name" value="AlgI"/>
</dbReference>
<reference evidence="9" key="1">
    <citation type="journal article" date="2021" name="PeerJ">
        <title>Extensive microbial diversity within the chicken gut microbiome revealed by metagenomics and culture.</title>
        <authorList>
            <person name="Gilroy R."/>
            <person name="Ravi A."/>
            <person name="Getino M."/>
            <person name="Pursley I."/>
            <person name="Horton D.L."/>
            <person name="Alikhan N.F."/>
            <person name="Baker D."/>
            <person name="Gharbi K."/>
            <person name="Hall N."/>
            <person name="Watson M."/>
            <person name="Adriaenssens E.M."/>
            <person name="Foster-Nyarko E."/>
            <person name="Jarju S."/>
            <person name="Secka A."/>
            <person name="Antonio M."/>
            <person name="Oren A."/>
            <person name="Chaudhuri R.R."/>
            <person name="La Ragione R."/>
            <person name="Hildebrand F."/>
            <person name="Pallen M.J."/>
        </authorList>
    </citation>
    <scope>NUCLEOTIDE SEQUENCE</scope>
    <source>
        <strain evidence="9">ChiSxjej3B15-24422</strain>
    </source>
</reference>
<accession>A0A9D1YS67</accession>
<feature type="transmembrane region" description="Helical" evidence="8">
    <location>
        <begin position="54"/>
        <end position="71"/>
    </location>
</feature>
<feature type="transmembrane region" description="Helical" evidence="8">
    <location>
        <begin position="465"/>
        <end position="489"/>
    </location>
</feature>
<gene>
    <name evidence="9" type="ORF">H9831_14500</name>
</gene>
<proteinExistence type="inferred from homology"/>
<dbReference type="PIRSF" id="PIRSF016636">
    <property type="entry name" value="AlgI_DltB"/>
    <property type="match status" value="1"/>
</dbReference>
<feature type="transmembrane region" description="Helical" evidence="8">
    <location>
        <begin position="336"/>
        <end position="353"/>
    </location>
</feature>
<evidence type="ECO:0000313" key="9">
    <source>
        <dbReference type="EMBL" id="HIY61861.1"/>
    </source>
</evidence>
<evidence type="ECO:0000256" key="8">
    <source>
        <dbReference type="SAM" id="Phobius"/>
    </source>
</evidence>
<dbReference type="PANTHER" id="PTHR13285:SF18">
    <property type="entry name" value="PROTEIN-CYSTEINE N-PALMITOYLTRANSFERASE RASP"/>
    <property type="match status" value="1"/>
</dbReference>
<feature type="transmembrane region" description="Helical" evidence="8">
    <location>
        <begin position="77"/>
        <end position="96"/>
    </location>
</feature>
<evidence type="ECO:0000256" key="1">
    <source>
        <dbReference type="ARBA" id="ARBA00004651"/>
    </source>
</evidence>
<dbReference type="InterPro" id="IPR004299">
    <property type="entry name" value="MBOAT_fam"/>
</dbReference>
<evidence type="ECO:0000256" key="6">
    <source>
        <dbReference type="ARBA" id="ARBA00023136"/>
    </source>
</evidence>
<feature type="transmembrane region" description="Helical" evidence="8">
    <location>
        <begin position="389"/>
        <end position="415"/>
    </location>
</feature>
<name>A0A9D1YS67_9FIRM</name>
<keyword evidence="6 7" id="KW-0472">Membrane</keyword>
<keyword evidence="3 7" id="KW-1003">Cell membrane</keyword>
<feature type="transmembrane region" description="Helical" evidence="8">
    <location>
        <begin position="108"/>
        <end position="128"/>
    </location>
</feature>
<evidence type="ECO:0000256" key="2">
    <source>
        <dbReference type="ARBA" id="ARBA00010323"/>
    </source>
</evidence>
<dbReference type="GO" id="GO:0005886">
    <property type="term" value="C:plasma membrane"/>
    <property type="evidence" value="ECO:0007669"/>
    <property type="project" value="UniProtKB-SubCell"/>
</dbReference>
<protein>
    <submittedName>
        <fullName evidence="9">MBOAT family protein</fullName>
    </submittedName>
</protein>
<dbReference type="PANTHER" id="PTHR13285">
    <property type="entry name" value="ACYLTRANSFERASE"/>
    <property type="match status" value="1"/>
</dbReference>
<keyword evidence="7" id="KW-0808">Transferase</keyword>
<dbReference type="PIRSF" id="PIRSF500217">
    <property type="entry name" value="AlgI"/>
    <property type="match status" value="1"/>
</dbReference>
<dbReference type="Proteomes" id="UP000824007">
    <property type="component" value="Unassembled WGS sequence"/>
</dbReference>
<dbReference type="GO" id="GO:0016746">
    <property type="term" value="F:acyltransferase activity"/>
    <property type="evidence" value="ECO:0007669"/>
    <property type="project" value="UniProtKB-KW"/>
</dbReference>
<feature type="transmembrane region" description="Helical" evidence="8">
    <location>
        <begin position="148"/>
        <end position="167"/>
    </location>
</feature>
<dbReference type="AlphaFoldDB" id="A0A9D1YS67"/>
<dbReference type="GO" id="GO:0042121">
    <property type="term" value="P:alginic acid biosynthetic process"/>
    <property type="evidence" value="ECO:0007669"/>
    <property type="project" value="InterPro"/>
</dbReference>
<dbReference type="EMBL" id="DXDD01000177">
    <property type="protein sequence ID" value="HIY61861.1"/>
    <property type="molecule type" value="Genomic_DNA"/>
</dbReference>
<feature type="transmembrane region" description="Helical" evidence="8">
    <location>
        <begin position="6"/>
        <end position="27"/>
    </location>
</feature>
<keyword evidence="7" id="KW-0012">Acyltransferase</keyword>
<comment type="similarity">
    <text evidence="2 7">Belongs to the membrane-bound acyltransferase family.</text>
</comment>
<organism evidence="9 10">
    <name type="scientific">Candidatus Eisenbergiella pullistercoris</name>
    <dbReference type="NCBI Taxonomy" id="2838555"/>
    <lineage>
        <taxon>Bacteria</taxon>
        <taxon>Bacillati</taxon>
        <taxon>Bacillota</taxon>
        <taxon>Clostridia</taxon>
        <taxon>Lachnospirales</taxon>
        <taxon>Lachnospiraceae</taxon>
        <taxon>Eisenbergiella</taxon>
    </lineage>
</organism>
<evidence type="ECO:0000313" key="10">
    <source>
        <dbReference type="Proteomes" id="UP000824007"/>
    </source>
</evidence>
<sequence>MVFSSMIFIWAFLPIVFILDRLTGLPASAARKGRGRRGAAHGGRAAKKRRQMKNTPQNLLLLIASLFFYAWGQPDYLWLLLVSILANYLLGLLLGSGKGILSGRAARLSVLLAGLAVNLGILGYYKYFNFFANTLNRVLGTQLLEMRQIALPLGVSFFTFQALTYLIDLYKEKIPAEKNILNMALYFSFFPKITQGPIEKYRDFAPQLAGRRQTLQLTGEGIRRFIYGLAKKVLIADTLGVCVDRIYGFEIGNVNAAFAWTAALFYSLQLYYDFSGYSDMAVGLGKMFGFRLSENFDYPYLASSITEFWRRWHMTLMSWFREYLYFPLGGSRKGKVRTYLNIFVVFMASGLWHGASWDFICWGLYHAVFQVIERLGLGKLLEKTRVLKHIYACLAVCVGWVFFRAGDMALAFQYLKRMFLPWMYQASGYAMQEIVDHRALLVFVCAVLGCGIIQKAFRRFQNSAAELVFCMALLSCSIIAMVSSTYSAFLYMNF</sequence>
<keyword evidence="4 8" id="KW-0812">Transmembrane</keyword>
<dbReference type="Pfam" id="PF03062">
    <property type="entry name" value="MBOAT"/>
    <property type="match status" value="1"/>
</dbReference>
<feature type="transmembrane region" description="Helical" evidence="8">
    <location>
        <begin position="435"/>
        <end position="453"/>
    </location>
</feature>
<evidence type="ECO:0000256" key="4">
    <source>
        <dbReference type="ARBA" id="ARBA00022692"/>
    </source>
</evidence>
<comment type="subcellular location">
    <subcellularLocation>
        <location evidence="1">Cell membrane</location>
        <topology evidence="1">Multi-pass membrane protein</topology>
    </subcellularLocation>
</comment>
<dbReference type="InterPro" id="IPR051085">
    <property type="entry name" value="MB_O-acyltransferase"/>
</dbReference>
<evidence type="ECO:0000256" key="3">
    <source>
        <dbReference type="ARBA" id="ARBA00022475"/>
    </source>
</evidence>